<dbReference type="Proteomes" id="UP000440224">
    <property type="component" value="Unassembled WGS sequence"/>
</dbReference>
<evidence type="ECO:0008006" key="3">
    <source>
        <dbReference type="Google" id="ProtNLM"/>
    </source>
</evidence>
<name>A0A6N7PHV8_9BACT</name>
<dbReference type="PROSITE" id="PS51257">
    <property type="entry name" value="PROKAR_LIPOPROTEIN"/>
    <property type="match status" value="1"/>
</dbReference>
<keyword evidence="2" id="KW-1185">Reference proteome</keyword>
<dbReference type="OrthoDB" id="5519176at2"/>
<comment type="caution">
    <text evidence="1">The sequence shown here is derived from an EMBL/GenBank/DDBJ whole genome shotgun (WGS) entry which is preliminary data.</text>
</comment>
<dbReference type="AlphaFoldDB" id="A0A6N7PHV8"/>
<organism evidence="1 2">
    <name type="scientific">Polyangium spumosum</name>
    <dbReference type="NCBI Taxonomy" id="889282"/>
    <lineage>
        <taxon>Bacteria</taxon>
        <taxon>Pseudomonadati</taxon>
        <taxon>Myxococcota</taxon>
        <taxon>Polyangia</taxon>
        <taxon>Polyangiales</taxon>
        <taxon>Polyangiaceae</taxon>
        <taxon>Polyangium</taxon>
    </lineage>
</organism>
<reference evidence="1 2" key="1">
    <citation type="submission" date="2019-10" db="EMBL/GenBank/DDBJ databases">
        <title>A soil myxobacterium in the family Polyangiaceae.</title>
        <authorList>
            <person name="Li Y."/>
            <person name="Wang J."/>
        </authorList>
    </citation>
    <scope>NUCLEOTIDE SEQUENCE [LARGE SCALE GENOMIC DNA]</scope>
    <source>
        <strain evidence="1 2">DSM 14734</strain>
    </source>
</reference>
<evidence type="ECO:0000313" key="1">
    <source>
        <dbReference type="EMBL" id="MRG90386.1"/>
    </source>
</evidence>
<gene>
    <name evidence="1" type="ORF">GF068_00380</name>
</gene>
<evidence type="ECO:0000313" key="2">
    <source>
        <dbReference type="Proteomes" id="UP000440224"/>
    </source>
</evidence>
<dbReference type="RefSeq" id="WP_153817307.1">
    <property type="nucleotide sequence ID" value="NZ_WJIE01000001.1"/>
</dbReference>
<accession>A0A6N7PHV8</accession>
<protein>
    <recommendedName>
        <fullName evidence="3">Lipoprotein</fullName>
    </recommendedName>
</protein>
<sequence length="131" mass="13811">MKETSLFFAGLGLVVALATGCGGPDIEAMCEAQEACLGGNEADLEACIVQHEAYRDAAYGVGCGEEFDALFACTEPLLACSTVTSSNMCTSDDDCYFNGVCRDGACTTFEVPVEHQSVCADEANEDHRCIL</sequence>
<dbReference type="EMBL" id="WJIE01000001">
    <property type="protein sequence ID" value="MRG90386.1"/>
    <property type="molecule type" value="Genomic_DNA"/>
</dbReference>
<proteinExistence type="predicted"/>